<proteinExistence type="predicted"/>
<organism evidence="3 4">
    <name type="scientific">Diplocarpon coronariae</name>
    <dbReference type="NCBI Taxonomy" id="2795749"/>
    <lineage>
        <taxon>Eukaryota</taxon>
        <taxon>Fungi</taxon>
        <taxon>Dikarya</taxon>
        <taxon>Ascomycota</taxon>
        <taxon>Pezizomycotina</taxon>
        <taxon>Leotiomycetes</taxon>
        <taxon>Helotiales</taxon>
        <taxon>Drepanopezizaceae</taxon>
        <taxon>Diplocarpon</taxon>
    </lineage>
</organism>
<name>A0A218YW27_9HELO</name>
<feature type="domain" description="BZIP" evidence="2">
    <location>
        <begin position="64"/>
        <end position="79"/>
    </location>
</feature>
<evidence type="ECO:0000256" key="1">
    <source>
        <dbReference type="SAM" id="MobiDB-lite"/>
    </source>
</evidence>
<dbReference type="AlphaFoldDB" id="A0A218YW27"/>
<dbReference type="PANTHER" id="PTHR37012">
    <property type="entry name" value="B-ZIP TRANSCRIPTION FACTOR (EUROFUNG)-RELATED"/>
    <property type="match status" value="1"/>
</dbReference>
<dbReference type="InParanoid" id="A0A218YW27"/>
<dbReference type="PROSITE" id="PS00036">
    <property type="entry name" value="BZIP_BASIC"/>
    <property type="match status" value="1"/>
</dbReference>
<dbReference type="Proteomes" id="UP000242519">
    <property type="component" value="Unassembled WGS sequence"/>
</dbReference>
<dbReference type="InterPro" id="IPR004827">
    <property type="entry name" value="bZIP"/>
</dbReference>
<feature type="compositionally biased region" description="Polar residues" evidence="1">
    <location>
        <begin position="1"/>
        <end position="11"/>
    </location>
</feature>
<sequence length="129" mass="14424">MDSASTSSSGNRLFGDTKTENTSKQTTENAGLVISAGDKKPSRTKAKGSRIAANLTTDQLARKRAADRNAQQSMRQRTRDHIHDLEARFKELKRQQALLEVAEKRTGKLETELEELKEELGKLRRESGL</sequence>
<comment type="caution">
    <text evidence="3">The sequence shown here is derived from an EMBL/GenBank/DDBJ whole genome shotgun (WGS) entry which is preliminary data.</text>
</comment>
<evidence type="ECO:0000313" key="4">
    <source>
        <dbReference type="Proteomes" id="UP000242519"/>
    </source>
</evidence>
<dbReference type="EMBL" id="MZNU01000346">
    <property type="protein sequence ID" value="OWO99627.1"/>
    <property type="molecule type" value="Genomic_DNA"/>
</dbReference>
<accession>A0A218YW27</accession>
<dbReference type="OrthoDB" id="3535998at2759"/>
<reference evidence="3 4" key="1">
    <citation type="submission" date="2017-04" db="EMBL/GenBank/DDBJ databases">
        <title>Draft genome sequence of Marssonina coronaria NL1: causal agent of apple blotch.</title>
        <authorList>
            <person name="Cheng Q."/>
        </authorList>
    </citation>
    <scope>NUCLEOTIDE SEQUENCE [LARGE SCALE GENOMIC DNA]</scope>
    <source>
        <strain evidence="3 4">NL1</strain>
    </source>
</reference>
<feature type="region of interest" description="Disordered" evidence="1">
    <location>
        <begin position="1"/>
        <end position="78"/>
    </location>
</feature>
<dbReference type="Gene3D" id="1.20.5.170">
    <property type="match status" value="1"/>
</dbReference>
<evidence type="ECO:0000313" key="3">
    <source>
        <dbReference type="EMBL" id="OWO99627.1"/>
    </source>
</evidence>
<keyword evidence="4" id="KW-1185">Reference proteome</keyword>
<dbReference type="GO" id="GO:0003700">
    <property type="term" value="F:DNA-binding transcription factor activity"/>
    <property type="evidence" value="ECO:0007669"/>
    <property type="project" value="InterPro"/>
</dbReference>
<gene>
    <name evidence="3" type="ORF">B2J93_4953</name>
</gene>
<evidence type="ECO:0000259" key="2">
    <source>
        <dbReference type="PROSITE" id="PS00036"/>
    </source>
</evidence>
<protein>
    <recommendedName>
        <fullName evidence="2">BZIP domain-containing protein</fullName>
    </recommendedName>
</protein>
<dbReference type="PANTHER" id="PTHR37012:SF2">
    <property type="entry name" value="BZIP DOMAIN-CONTAINING PROTEIN-RELATED"/>
    <property type="match status" value="1"/>
</dbReference>